<evidence type="ECO:0000256" key="7">
    <source>
        <dbReference type="ARBA" id="ARBA00022737"/>
    </source>
</evidence>
<keyword evidence="11" id="KW-0325">Glycoprotein</keyword>
<evidence type="ECO:0000313" key="15">
    <source>
        <dbReference type="Proteomes" id="UP000087171"/>
    </source>
</evidence>
<keyword evidence="5 12" id="KW-0812">Transmembrane</keyword>
<evidence type="ECO:0000256" key="4">
    <source>
        <dbReference type="ARBA" id="ARBA00022614"/>
    </source>
</evidence>
<keyword evidence="3" id="KW-1003">Cell membrane</keyword>
<dbReference type="PRINTS" id="PR00019">
    <property type="entry name" value="LEURICHRPT"/>
</dbReference>
<evidence type="ECO:0000256" key="8">
    <source>
        <dbReference type="ARBA" id="ARBA00022989"/>
    </source>
</evidence>
<gene>
    <name evidence="16" type="primary">LOC101505736</name>
</gene>
<protein>
    <submittedName>
        <fullName evidence="16">LOW QUALITY PROTEIN: receptor-like protein 7</fullName>
    </submittedName>
</protein>
<feature type="transmembrane region" description="Helical" evidence="12">
    <location>
        <begin position="862"/>
        <end position="882"/>
    </location>
</feature>
<dbReference type="SUPFAM" id="SSF52047">
    <property type="entry name" value="RNI-like"/>
    <property type="match status" value="1"/>
</dbReference>
<dbReference type="InterPro" id="IPR001611">
    <property type="entry name" value="Leu-rich_rpt"/>
</dbReference>
<dbReference type="PROSITE" id="PS51450">
    <property type="entry name" value="LRR"/>
    <property type="match status" value="5"/>
</dbReference>
<evidence type="ECO:0000256" key="6">
    <source>
        <dbReference type="ARBA" id="ARBA00022729"/>
    </source>
</evidence>
<dbReference type="PANTHER" id="PTHR48061">
    <property type="entry name" value="LEUCINE-RICH REPEAT RECEPTOR PROTEIN KINASE EMS1-LIKE-RELATED"/>
    <property type="match status" value="1"/>
</dbReference>
<evidence type="ECO:0000259" key="14">
    <source>
        <dbReference type="Pfam" id="PF08263"/>
    </source>
</evidence>
<evidence type="ECO:0000256" key="2">
    <source>
        <dbReference type="ARBA" id="ARBA00009592"/>
    </source>
</evidence>
<keyword evidence="10" id="KW-0675">Receptor</keyword>
<dbReference type="InterPro" id="IPR003591">
    <property type="entry name" value="Leu-rich_rpt_typical-subtyp"/>
</dbReference>
<feature type="domain" description="Leucine-rich repeat-containing N-terminal plant-type" evidence="14">
    <location>
        <begin position="33"/>
        <end position="81"/>
    </location>
</feature>
<evidence type="ECO:0000256" key="5">
    <source>
        <dbReference type="ARBA" id="ARBA00022692"/>
    </source>
</evidence>
<keyword evidence="7" id="KW-0677">Repeat</keyword>
<dbReference type="AlphaFoldDB" id="A0A3Q7X1B9"/>
<keyword evidence="15" id="KW-1185">Reference proteome</keyword>
<keyword evidence="6 13" id="KW-0732">Signal</keyword>
<reference evidence="15" key="1">
    <citation type="journal article" date="2013" name="Nat. Biotechnol.">
        <title>Draft genome sequence of chickpea (Cicer arietinum) provides a resource for trait improvement.</title>
        <authorList>
            <person name="Varshney R.K."/>
            <person name="Song C."/>
            <person name="Saxena R.K."/>
            <person name="Azam S."/>
            <person name="Yu S."/>
            <person name="Sharpe A.G."/>
            <person name="Cannon S."/>
            <person name="Baek J."/>
            <person name="Rosen B.D."/>
            <person name="Tar'an B."/>
            <person name="Millan T."/>
            <person name="Zhang X."/>
            <person name="Ramsay L.D."/>
            <person name="Iwata A."/>
            <person name="Wang Y."/>
            <person name="Nelson W."/>
            <person name="Farmer A.D."/>
            <person name="Gaur P.M."/>
            <person name="Soderlund C."/>
            <person name="Penmetsa R.V."/>
            <person name="Xu C."/>
            <person name="Bharti A.K."/>
            <person name="He W."/>
            <person name="Winter P."/>
            <person name="Zhao S."/>
            <person name="Hane J.K."/>
            <person name="Carrasquilla-Garcia N."/>
            <person name="Condie J.A."/>
            <person name="Upadhyaya H.D."/>
            <person name="Luo M.C."/>
            <person name="Thudi M."/>
            <person name="Gowda C.L."/>
            <person name="Singh N.P."/>
            <person name="Lichtenzveig J."/>
            <person name="Gali K.K."/>
            <person name="Rubio J."/>
            <person name="Nadarajan N."/>
            <person name="Dolezel J."/>
            <person name="Bansal K.C."/>
            <person name="Xu X."/>
            <person name="Edwards D."/>
            <person name="Zhang G."/>
            <person name="Kahl G."/>
            <person name="Gil J."/>
            <person name="Singh K.B."/>
            <person name="Datta S.K."/>
            <person name="Jackson S.A."/>
            <person name="Wang J."/>
            <person name="Cook D.R."/>
        </authorList>
    </citation>
    <scope>NUCLEOTIDE SEQUENCE [LARGE SCALE GENOMIC DNA]</scope>
    <source>
        <strain evidence="15">cv. CDC Frontier</strain>
    </source>
</reference>
<keyword evidence="8 12" id="KW-1133">Transmembrane helix</keyword>
<sequence length="921" mass="103838">MKSSMSWLLLYLNILLFYFPLFSSSFNFLCHYEESYALLQFKSSFSIDMSSYYYCSDASLPKTVTWKNGTDCCSWNGVTCDISGHVIDLNLGCEGLKGIIHRNSTIFNLAHLEMLNLSNNYFSDSHFHSKFGGFMSLTHLDLSYNEFQGEVPPQISHLSELTSLHLSSNDELVWKETTLKRLVQNATNLRELILDYTNMSSIRLNTIDLIFNQSSSLVTLNLRSTGLRGNFKNKILCLPHIQHLIHLDLSYNSFSSKISYVFGGMIKLQELDLSSNNLQGQIPSLLFNLTQLVKLDCSSNKLEGPLPNKITGFQKLTDLMLYDNMINGTIPSWCLSLPSLVNLYLASNQLTELPSEISSHSLKVLYLSDNILQGNIPESIFNLANLTKLYLSSNNFSGLVNFQHFSKLQNLEVLHLSDNSQLSLNFESEANYNFSKLFVLDLSSMSLTQFPKLLLRNYNRLDYLDLSNNKLNGRVSNWLLESSIRLNLSQNLFTAIDLSMSIQLELLDLSFNLLDGDLSSLSFCNMTSLEFLNFANNKLTGIIPQCLANISSLRNLDLQMNNFYGALPSKFSKDSNLQTLNLNDNQLEGHLPKSLSNCGGLQVLNIGNNKIQDNFPDWLHTLPFLTVLILRDNKFHGSIANLNIKRPFPSLVIFDTSGNNLTGLLPKYFFKNFEAMKYIVTLVVTKYYTSSLYIDASIFHDLVSVVTKGITMKLVKIPMNFVSIDLSRNKFEGEIPNVIGDLHGLIVLNLSYNRLTGPIPRSIANLTNLESLDLSSNRLTSVIPPQLTNVYSLEVLNLSNNHLVGEIPQGKQFNTFSNDSYEGNLGLCGFPLTMKCGPQQNSPASTKFWSEEKFGFGWKPVAIGYGCGVVFGICLGSFIFLMGQPRWFVMLFGGQPKRRVKRRTRVTRSHATTIHQMIQMS</sequence>
<keyword evidence="4" id="KW-0433">Leucine-rich repeat</keyword>
<dbReference type="KEGG" id="cam:101505736"/>
<dbReference type="SUPFAM" id="SSF52058">
    <property type="entry name" value="L domain-like"/>
    <property type="match status" value="1"/>
</dbReference>
<evidence type="ECO:0000256" key="1">
    <source>
        <dbReference type="ARBA" id="ARBA00004251"/>
    </source>
</evidence>
<keyword evidence="9 12" id="KW-0472">Membrane</keyword>
<dbReference type="InterPro" id="IPR046956">
    <property type="entry name" value="RLP23-like"/>
</dbReference>
<dbReference type="RefSeq" id="XP_027187559.1">
    <property type="nucleotide sequence ID" value="XM_027331758.1"/>
</dbReference>
<dbReference type="STRING" id="3827.A0A3Q7X1B9"/>
<dbReference type="Pfam" id="PF13855">
    <property type="entry name" value="LRR_8"/>
    <property type="match status" value="4"/>
</dbReference>
<comment type="similarity">
    <text evidence="2">Belongs to the RLP family.</text>
</comment>
<dbReference type="SMART" id="SM00369">
    <property type="entry name" value="LRR_TYP"/>
    <property type="match status" value="13"/>
</dbReference>
<dbReference type="InterPro" id="IPR032675">
    <property type="entry name" value="LRR_dom_sf"/>
</dbReference>
<dbReference type="OrthoDB" id="1428163at2759"/>
<evidence type="ECO:0000313" key="16">
    <source>
        <dbReference type="RefSeq" id="XP_027187559.1"/>
    </source>
</evidence>
<evidence type="ECO:0000256" key="10">
    <source>
        <dbReference type="ARBA" id="ARBA00023170"/>
    </source>
</evidence>
<comment type="subcellular location">
    <subcellularLocation>
        <location evidence="1">Cell membrane</location>
        <topology evidence="1">Single-pass type I membrane protein</topology>
    </subcellularLocation>
</comment>
<dbReference type="Proteomes" id="UP000087171">
    <property type="component" value="Chromosome Ca2"/>
</dbReference>
<dbReference type="Gene3D" id="3.80.10.10">
    <property type="entry name" value="Ribonuclease Inhibitor"/>
    <property type="match status" value="3"/>
</dbReference>
<evidence type="ECO:0000256" key="9">
    <source>
        <dbReference type="ARBA" id="ARBA00023136"/>
    </source>
</evidence>
<reference evidence="16" key="2">
    <citation type="submission" date="2025-08" db="UniProtKB">
        <authorList>
            <consortium name="RefSeq"/>
        </authorList>
    </citation>
    <scope>IDENTIFICATION</scope>
    <source>
        <tissue evidence="16">Etiolated seedlings</tissue>
    </source>
</reference>
<dbReference type="SMART" id="SM00365">
    <property type="entry name" value="LRR_SD22"/>
    <property type="match status" value="5"/>
</dbReference>
<dbReference type="FunFam" id="3.80.10.10:FF:000213">
    <property type="entry name" value="Tyrosine-sulfated glycopeptide receptor 1"/>
    <property type="match status" value="1"/>
</dbReference>
<evidence type="ECO:0000256" key="3">
    <source>
        <dbReference type="ARBA" id="ARBA00022475"/>
    </source>
</evidence>
<organism evidence="15 16">
    <name type="scientific">Cicer arietinum</name>
    <name type="common">Chickpea</name>
    <name type="synonym">Garbanzo</name>
    <dbReference type="NCBI Taxonomy" id="3827"/>
    <lineage>
        <taxon>Eukaryota</taxon>
        <taxon>Viridiplantae</taxon>
        <taxon>Streptophyta</taxon>
        <taxon>Embryophyta</taxon>
        <taxon>Tracheophyta</taxon>
        <taxon>Spermatophyta</taxon>
        <taxon>Magnoliopsida</taxon>
        <taxon>eudicotyledons</taxon>
        <taxon>Gunneridae</taxon>
        <taxon>Pentapetalae</taxon>
        <taxon>rosids</taxon>
        <taxon>fabids</taxon>
        <taxon>Fabales</taxon>
        <taxon>Fabaceae</taxon>
        <taxon>Papilionoideae</taxon>
        <taxon>50 kb inversion clade</taxon>
        <taxon>NPAAA clade</taxon>
        <taxon>Hologalegina</taxon>
        <taxon>IRL clade</taxon>
        <taxon>Cicereae</taxon>
        <taxon>Cicer</taxon>
    </lineage>
</organism>
<dbReference type="GO" id="GO:0005886">
    <property type="term" value="C:plasma membrane"/>
    <property type="evidence" value="ECO:0007669"/>
    <property type="project" value="UniProtKB-SubCell"/>
</dbReference>
<dbReference type="PANTHER" id="PTHR48061:SF46">
    <property type="entry name" value="LEUCINE-RICH REPEAT-CONTAINING N-TERMINAL PLANT-TYPE DOMAIN-CONTAINING PROTEIN"/>
    <property type="match status" value="1"/>
</dbReference>
<evidence type="ECO:0000256" key="12">
    <source>
        <dbReference type="SAM" id="Phobius"/>
    </source>
</evidence>
<dbReference type="Pfam" id="PF00560">
    <property type="entry name" value="LRR_1"/>
    <property type="match status" value="3"/>
</dbReference>
<accession>A0A3Q7X1B9</accession>
<name>A0A3Q7X1B9_CICAR</name>
<evidence type="ECO:0000256" key="13">
    <source>
        <dbReference type="SAM" id="SignalP"/>
    </source>
</evidence>
<evidence type="ECO:0000256" key="11">
    <source>
        <dbReference type="ARBA" id="ARBA00023180"/>
    </source>
</evidence>
<dbReference type="FunFam" id="3.80.10.10:FF:000095">
    <property type="entry name" value="LRR receptor-like serine/threonine-protein kinase GSO1"/>
    <property type="match status" value="1"/>
</dbReference>
<feature type="chain" id="PRO_5018702674" evidence="13">
    <location>
        <begin position="26"/>
        <end position="921"/>
    </location>
</feature>
<dbReference type="InterPro" id="IPR013210">
    <property type="entry name" value="LRR_N_plant-typ"/>
</dbReference>
<feature type="signal peptide" evidence="13">
    <location>
        <begin position="1"/>
        <end position="25"/>
    </location>
</feature>
<proteinExistence type="inferred from homology"/>
<dbReference type="Pfam" id="PF08263">
    <property type="entry name" value="LRRNT_2"/>
    <property type="match status" value="1"/>
</dbReference>